<feature type="binding site" evidence="13">
    <location>
        <position position="258"/>
    </location>
    <ligand>
        <name>Mg(2+)</name>
        <dbReference type="ChEBI" id="CHEBI:18420"/>
    </ligand>
</feature>
<evidence type="ECO:0000256" key="3">
    <source>
        <dbReference type="ARBA" id="ARBA00004782"/>
    </source>
</evidence>
<keyword evidence="6" id="KW-0378">Hydrolase</keyword>
<evidence type="ECO:0000256" key="9">
    <source>
        <dbReference type="ARBA" id="ARBA00022878"/>
    </source>
</evidence>
<dbReference type="InterPro" id="IPR015377">
    <property type="entry name" value="Fumarylacetoacetase_N"/>
</dbReference>
<comment type="cofactor">
    <cofactor evidence="1 13">
        <name>Ca(2+)</name>
        <dbReference type="ChEBI" id="CHEBI:29108"/>
    </cofactor>
</comment>
<dbReference type="GO" id="GO:0006572">
    <property type="term" value="P:L-tyrosine catabolic process"/>
    <property type="evidence" value="ECO:0007669"/>
    <property type="project" value="UniProtKB-KW"/>
</dbReference>
<evidence type="ECO:0000256" key="11">
    <source>
        <dbReference type="PIRSR" id="PIRSR605959-1"/>
    </source>
</evidence>
<evidence type="ECO:0000256" key="2">
    <source>
        <dbReference type="ARBA" id="ARBA00001946"/>
    </source>
</evidence>
<comment type="caution">
    <text evidence="16">The sequence shown here is derived from an EMBL/GenBank/DDBJ whole genome shotgun (WGS) entry which is preliminary data.</text>
</comment>
<dbReference type="AlphaFoldDB" id="A0A4R5XT86"/>
<keyword evidence="10" id="KW-0585">Phenylalanine catabolism</keyword>
<dbReference type="GO" id="GO:1902000">
    <property type="term" value="P:homogentisate catabolic process"/>
    <property type="evidence" value="ECO:0007669"/>
    <property type="project" value="TreeGrafter"/>
</dbReference>
<feature type="binding site" evidence="12">
    <location>
        <position position="347"/>
    </location>
    <ligand>
        <name>substrate</name>
    </ligand>
</feature>
<proteinExistence type="predicted"/>
<feature type="binding site" evidence="13">
    <location>
        <position position="203"/>
    </location>
    <ligand>
        <name>Ca(2+)</name>
        <dbReference type="ChEBI" id="CHEBI:29108"/>
    </ligand>
</feature>
<keyword evidence="5 13" id="KW-0479">Metal-binding</keyword>
<feature type="binding site" evidence="13">
    <location>
        <position position="129"/>
    </location>
    <ligand>
        <name>Ca(2+)</name>
        <dbReference type="ChEBI" id="CHEBI:29108"/>
    </ligand>
</feature>
<dbReference type="Gene3D" id="2.30.30.230">
    <property type="entry name" value="Fumarylacetoacetase, N-terminal domain"/>
    <property type="match status" value="1"/>
</dbReference>
<dbReference type="Proteomes" id="UP000294621">
    <property type="component" value="Unassembled WGS sequence"/>
</dbReference>
<keyword evidence="9" id="KW-0828">Tyrosine catabolism</keyword>
<dbReference type="Pfam" id="PF01557">
    <property type="entry name" value="FAA_hydrolase"/>
    <property type="match status" value="1"/>
</dbReference>
<evidence type="ECO:0000256" key="5">
    <source>
        <dbReference type="ARBA" id="ARBA00022723"/>
    </source>
</evidence>
<gene>
    <name evidence="16" type="ORF">E2R57_16025</name>
</gene>
<feature type="binding site" evidence="12">
    <location>
        <position position="245"/>
    </location>
    <ligand>
        <name>substrate</name>
    </ligand>
</feature>
<comment type="cofactor">
    <cofactor evidence="2 13">
        <name>Mg(2+)</name>
        <dbReference type="ChEBI" id="CHEBI:18420"/>
    </cofactor>
</comment>
<feature type="binding site" evidence="13">
    <location>
        <position position="201"/>
    </location>
    <ligand>
        <name>Ca(2+)</name>
        <dbReference type="ChEBI" id="CHEBI:29108"/>
    </ligand>
</feature>
<dbReference type="SUPFAM" id="SSF63433">
    <property type="entry name" value="Fumarylacetoacetate hydrolase, FAH, N-terminal domain"/>
    <property type="match status" value="1"/>
</dbReference>
<dbReference type="Gene3D" id="3.90.850.10">
    <property type="entry name" value="Fumarylacetoacetase-like, C-terminal domain"/>
    <property type="match status" value="1"/>
</dbReference>
<evidence type="ECO:0000313" key="17">
    <source>
        <dbReference type="Proteomes" id="UP000294621"/>
    </source>
</evidence>
<dbReference type="InterPro" id="IPR036462">
    <property type="entry name" value="Fumarylacetoacetase_N_sf"/>
</dbReference>
<evidence type="ECO:0000256" key="10">
    <source>
        <dbReference type="ARBA" id="ARBA00023232"/>
    </source>
</evidence>
<protein>
    <recommendedName>
        <fullName evidence="4">fumarylacetoacetase</fullName>
        <ecNumber evidence="4">3.7.1.2</ecNumber>
    </recommendedName>
</protein>
<dbReference type="GO" id="GO:0046872">
    <property type="term" value="F:metal ion binding"/>
    <property type="evidence" value="ECO:0007669"/>
    <property type="project" value="UniProtKB-KW"/>
</dbReference>
<name>A0A4R5XT86_9MICC</name>
<feature type="binding site" evidence="13">
    <location>
        <position position="234"/>
    </location>
    <ligand>
        <name>Mg(2+)</name>
        <dbReference type="ChEBI" id="CHEBI:18420"/>
    </ligand>
</feature>
<dbReference type="OrthoDB" id="2273115at2"/>
<feature type="domain" description="Fumarylacetoacetase N-terminal" evidence="15">
    <location>
        <begin position="27"/>
        <end position="100"/>
    </location>
</feature>
<evidence type="ECO:0000256" key="12">
    <source>
        <dbReference type="PIRSR" id="PIRSR605959-2"/>
    </source>
</evidence>
<dbReference type="GO" id="GO:0006559">
    <property type="term" value="P:L-phenylalanine catabolic process"/>
    <property type="evidence" value="ECO:0007669"/>
    <property type="project" value="UniProtKB-UniPathway"/>
</dbReference>
<dbReference type="EMBL" id="SMZQ01000009">
    <property type="protein sequence ID" value="TDL34017.1"/>
    <property type="molecule type" value="Genomic_DNA"/>
</dbReference>
<dbReference type="EC" id="3.7.1.2" evidence="4"/>
<evidence type="ECO:0000259" key="14">
    <source>
        <dbReference type="Pfam" id="PF01557"/>
    </source>
</evidence>
<feature type="binding site" evidence="13">
    <location>
        <position position="234"/>
    </location>
    <ligand>
        <name>Ca(2+)</name>
        <dbReference type="ChEBI" id="CHEBI:29108"/>
    </ligand>
</feature>
<feature type="binding site" evidence="12">
    <location>
        <position position="145"/>
    </location>
    <ligand>
        <name>substrate</name>
    </ligand>
</feature>
<dbReference type="UniPathway" id="UPA00139">
    <property type="reaction ID" value="UER00341"/>
</dbReference>
<evidence type="ECO:0000256" key="13">
    <source>
        <dbReference type="PIRSR" id="PIRSR605959-3"/>
    </source>
</evidence>
<comment type="pathway">
    <text evidence="3">Amino-acid degradation; L-phenylalanine degradation; acetoacetate and fumarate from L-phenylalanine: step 6/6.</text>
</comment>
<reference evidence="16 17" key="1">
    <citation type="submission" date="2019-03" db="EMBL/GenBank/DDBJ databases">
        <title>Genome Sequencing and Assembly of Various Microbes Isolated from Partially Reclaimed Soil and Acid Mine Drainage (AMD) Site.</title>
        <authorList>
            <person name="Steinbock B."/>
            <person name="Bechtold R."/>
            <person name="Sevigny J.L."/>
            <person name="Thomas D."/>
            <person name="Cuthill L.R."/>
            <person name="Aveiro Johannsen E.J."/>
            <person name="Thomas K."/>
            <person name="Ghosh A."/>
        </authorList>
    </citation>
    <scope>NUCLEOTIDE SEQUENCE [LARGE SCALE GENOMIC DNA]</scope>
    <source>
        <strain evidence="16 17">S-A1</strain>
    </source>
</reference>
<sequence length="414" mass="44061">MTSTRVSQSVEPGSIADKYSRPGFGVENLPYASFAPNGAGPRLGVRIGEKVLDVAAMVQSNGGGSPALLRSVGGPNLDALLEAGRGVWDELRLLITRQVASAEAGAVLEVYSLDEVKLFMPFTVADYVDFYASEHHATNVGRIFRPNQAPLTPNWKHLPIGYHGRAGTIVPSGTDIPRPKGLRPEPGGNPSFGPSRKLDIEAEIGFVIGGGAPASEVKVEDAGQHIFGAVIVNDWSARDIQAYEYVPLGPFLGKSFATSISAWVMPMAALASAFVKPPKREEGLAKYLNDDSSPPFGLDISLEVFVDGDLVSTPPFASMYWTPAQMLAHMTVNGATLRCGDFFASGTVSGPEKHQRGSFLELSWNGTEPLVLPGGREFRFLEDGNEIVIRATAPGLSGAPINFGEVSGRIRPAT</sequence>
<feature type="binding site" evidence="13">
    <location>
        <position position="254"/>
    </location>
    <ligand>
        <name>Mg(2+)</name>
        <dbReference type="ChEBI" id="CHEBI:18420"/>
    </ligand>
</feature>
<evidence type="ECO:0000256" key="4">
    <source>
        <dbReference type="ARBA" id="ARBA00012094"/>
    </source>
</evidence>
<evidence type="ECO:0000256" key="1">
    <source>
        <dbReference type="ARBA" id="ARBA00001913"/>
    </source>
</evidence>
<keyword evidence="7 13" id="KW-0106">Calcium</keyword>
<evidence type="ECO:0000313" key="16">
    <source>
        <dbReference type="EMBL" id="TDL34017.1"/>
    </source>
</evidence>
<dbReference type="PANTHER" id="PTHR43069">
    <property type="entry name" value="FUMARYLACETOACETASE"/>
    <property type="match status" value="1"/>
</dbReference>
<keyword evidence="8 13" id="KW-0460">Magnesium</keyword>
<dbReference type="SUPFAM" id="SSF56529">
    <property type="entry name" value="FAH"/>
    <property type="match status" value="1"/>
</dbReference>
<feature type="active site" description="Proton acceptor" evidence="11">
    <location>
        <position position="136"/>
    </location>
</feature>
<dbReference type="RefSeq" id="WP_133350716.1">
    <property type="nucleotide sequence ID" value="NZ_SMZQ01000009.1"/>
</dbReference>
<dbReference type="Pfam" id="PF09298">
    <property type="entry name" value="FAA_hydrolase_N"/>
    <property type="match status" value="1"/>
</dbReference>
<dbReference type="InterPro" id="IPR036663">
    <property type="entry name" value="Fumarylacetoacetase_C_sf"/>
</dbReference>
<dbReference type="InterPro" id="IPR005959">
    <property type="entry name" value="Fumarylacetoacetase"/>
</dbReference>
<evidence type="ECO:0000256" key="8">
    <source>
        <dbReference type="ARBA" id="ARBA00022842"/>
    </source>
</evidence>
<evidence type="ECO:0000256" key="7">
    <source>
        <dbReference type="ARBA" id="ARBA00022837"/>
    </source>
</evidence>
<dbReference type="PANTHER" id="PTHR43069:SF2">
    <property type="entry name" value="FUMARYLACETOACETASE"/>
    <property type="match status" value="1"/>
</dbReference>
<feature type="binding site" evidence="12">
    <location>
        <position position="131"/>
    </location>
    <ligand>
        <name>substrate</name>
    </ligand>
</feature>
<evidence type="ECO:0000259" key="15">
    <source>
        <dbReference type="Pfam" id="PF09298"/>
    </source>
</evidence>
<dbReference type="InterPro" id="IPR011234">
    <property type="entry name" value="Fumarylacetoacetase-like_C"/>
</dbReference>
<feature type="domain" description="Fumarylacetoacetase-like C-terminal" evidence="14">
    <location>
        <begin position="128"/>
        <end position="392"/>
    </location>
</feature>
<accession>A0A4R5XT86</accession>
<evidence type="ECO:0000256" key="6">
    <source>
        <dbReference type="ARBA" id="ARBA00022801"/>
    </source>
</evidence>
<feature type="binding site" evidence="12">
    <location>
        <position position="241"/>
    </location>
    <ligand>
        <name>substrate</name>
    </ligand>
</feature>
<dbReference type="GO" id="GO:0004334">
    <property type="term" value="F:fumarylacetoacetase activity"/>
    <property type="evidence" value="ECO:0007669"/>
    <property type="project" value="UniProtKB-EC"/>
</dbReference>
<organism evidence="16 17">
    <name type="scientific">Arthrobacter nitrophenolicus</name>
    <dbReference type="NCBI Taxonomy" id="683150"/>
    <lineage>
        <taxon>Bacteria</taxon>
        <taxon>Bacillati</taxon>
        <taxon>Actinomycetota</taxon>
        <taxon>Actinomycetes</taxon>
        <taxon>Micrococcales</taxon>
        <taxon>Micrococcaceae</taxon>
        <taxon>Arthrobacter</taxon>
    </lineage>
</organism>